<keyword evidence="9 17" id="KW-0418">Kinase</keyword>
<dbReference type="SUPFAM" id="SSF47384">
    <property type="entry name" value="Homodimeric domain of signal transducing histidine kinase"/>
    <property type="match status" value="1"/>
</dbReference>
<evidence type="ECO:0000256" key="12">
    <source>
        <dbReference type="ARBA" id="ARBA00023012"/>
    </source>
</evidence>
<dbReference type="PROSITE" id="PS50109">
    <property type="entry name" value="HIS_KIN"/>
    <property type="match status" value="1"/>
</dbReference>
<evidence type="ECO:0000259" key="16">
    <source>
        <dbReference type="PROSITE" id="PS50885"/>
    </source>
</evidence>
<feature type="domain" description="Histidine kinase" evidence="15">
    <location>
        <begin position="244"/>
        <end position="462"/>
    </location>
</feature>
<accession>A0ABS3W7J6</accession>
<keyword evidence="8" id="KW-0547">Nucleotide-binding</keyword>
<dbReference type="PANTHER" id="PTHR45528">
    <property type="entry name" value="SENSOR HISTIDINE KINASE CPXA"/>
    <property type="match status" value="1"/>
</dbReference>
<dbReference type="InterPro" id="IPR036890">
    <property type="entry name" value="HATPase_C_sf"/>
</dbReference>
<dbReference type="CDD" id="cd00075">
    <property type="entry name" value="HATPase"/>
    <property type="match status" value="1"/>
</dbReference>
<keyword evidence="13 14" id="KW-0472">Membrane</keyword>
<evidence type="ECO:0000313" key="18">
    <source>
        <dbReference type="Proteomes" id="UP000670947"/>
    </source>
</evidence>
<keyword evidence="12" id="KW-0902">Two-component regulatory system</keyword>
<dbReference type="Gene3D" id="1.10.287.130">
    <property type="match status" value="1"/>
</dbReference>
<comment type="caution">
    <text evidence="17">The sequence shown here is derived from an EMBL/GenBank/DDBJ whole genome shotgun (WGS) entry which is preliminary data.</text>
</comment>
<gene>
    <name evidence="17" type="ORF">I8J29_08785</name>
</gene>
<evidence type="ECO:0000256" key="2">
    <source>
        <dbReference type="ARBA" id="ARBA00004651"/>
    </source>
</evidence>
<dbReference type="EMBL" id="JAGGDJ010000004">
    <property type="protein sequence ID" value="MBO7744287.1"/>
    <property type="molecule type" value="Genomic_DNA"/>
</dbReference>
<dbReference type="InterPro" id="IPR004358">
    <property type="entry name" value="Sig_transdc_His_kin-like_C"/>
</dbReference>
<comment type="subcellular location">
    <subcellularLocation>
        <location evidence="2">Cell membrane</location>
        <topology evidence="2">Multi-pass membrane protein</topology>
    </subcellularLocation>
</comment>
<keyword evidence="10" id="KW-0067">ATP-binding</keyword>
<keyword evidence="5" id="KW-0597">Phosphoprotein</keyword>
<dbReference type="SMART" id="SM00387">
    <property type="entry name" value="HATPase_c"/>
    <property type="match status" value="1"/>
</dbReference>
<dbReference type="SMART" id="SM00304">
    <property type="entry name" value="HAMP"/>
    <property type="match status" value="1"/>
</dbReference>
<dbReference type="SUPFAM" id="SSF55874">
    <property type="entry name" value="ATPase domain of HSP90 chaperone/DNA topoisomerase II/histidine kinase"/>
    <property type="match status" value="1"/>
</dbReference>
<dbReference type="CDD" id="cd00082">
    <property type="entry name" value="HisKA"/>
    <property type="match status" value="1"/>
</dbReference>
<feature type="domain" description="HAMP" evidence="16">
    <location>
        <begin position="177"/>
        <end position="229"/>
    </location>
</feature>
<keyword evidence="4" id="KW-1003">Cell membrane</keyword>
<evidence type="ECO:0000256" key="10">
    <source>
        <dbReference type="ARBA" id="ARBA00022840"/>
    </source>
</evidence>
<dbReference type="RefSeq" id="WP_208847247.1">
    <property type="nucleotide sequence ID" value="NZ_JAGGDJ010000004.1"/>
</dbReference>
<dbReference type="InterPro" id="IPR003660">
    <property type="entry name" value="HAMP_dom"/>
</dbReference>
<keyword evidence="11 14" id="KW-1133">Transmembrane helix</keyword>
<evidence type="ECO:0000256" key="13">
    <source>
        <dbReference type="ARBA" id="ARBA00023136"/>
    </source>
</evidence>
<evidence type="ECO:0000259" key="15">
    <source>
        <dbReference type="PROSITE" id="PS50109"/>
    </source>
</evidence>
<organism evidence="17 18">
    <name type="scientific">Paenibacillus artemisiicola</name>
    <dbReference type="NCBI Taxonomy" id="1172618"/>
    <lineage>
        <taxon>Bacteria</taxon>
        <taxon>Bacillati</taxon>
        <taxon>Bacillota</taxon>
        <taxon>Bacilli</taxon>
        <taxon>Bacillales</taxon>
        <taxon>Paenibacillaceae</taxon>
        <taxon>Paenibacillus</taxon>
    </lineage>
</organism>
<feature type="transmembrane region" description="Helical" evidence="14">
    <location>
        <begin position="6"/>
        <end position="28"/>
    </location>
</feature>
<dbReference type="CDD" id="cd06225">
    <property type="entry name" value="HAMP"/>
    <property type="match status" value="1"/>
</dbReference>
<evidence type="ECO:0000256" key="5">
    <source>
        <dbReference type="ARBA" id="ARBA00022553"/>
    </source>
</evidence>
<name>A0ABS3W7J6_9BACL</name>
<keyword evidence="6" id="KW-0808">Transferase</keyword>
<dbReference type="InterPro" id="IPR050398">
    <property type="entry name" value="HssS/ArlS-like"/>
</dbReference>
<dbReference type="InterPro" id="IPR003594">
    <property type="entry name" value="HATPase_dom"/>
</dbReference>
<dbReference type="SMART" id="SM00388">
    <property type="entry name" value="HisKA"/>
    <property type="match status" value="1"/>
</dbReference>
<dbReference type="PRINTS" id="PR00344">
    <property type="entry name" value="BCTRLSENSOR"/>
</dbReference>
<dbReference type="EC" id="2.7.13.3" evidence="3"/>
<evidence type="ECO:0000256" key="14">
    <source>
        <dbReference type="SAM" id="Phobius"/>
    </source>
</evidence>
<evidence type="ECO:0000256" key="7">
    <source>
        <dbReference type="ARBA" id="ARBA00022692"/>
    </source>
</evidence>
<feature type="transmembrane region" description="Helical" evidence="14">
    <location>
        <begin position="160"/>
        <end position="176"/>
    </location>
</feature>
<dbReference type="Pfam" id="PF00672">
    <property type="entry name" value="HAMP"/>
    <property type="match status" value="1"/>
</dbReference>
<dbReference type="Gene3D" id="3.30.565.10">
    <property type="entry name" value="Histidine kinase-like ATPase, C-terminal domain"/>
    <property type="match status" value="1"/>
</dbReference>
<dbReference type="InterPro" id="IPR005467">
    <property type="entry name" value="His_kinase_dom"/>
</dbReference>
<protein>
    <recommendedName>
        <fullName evidence="3">histidine kinase</fullName>
        <ecNumber evidence="3">2.7.13.3</ecNumber>
    </recommendedName>
</protein>
<reference evidence="17 18" key="1">
    <citation type="submission" date="2021-03" db="EMBL/GenBank/DDBJ databases">
        <title>Paenibacillus artemisicola MWE-103 whole genome sequence.</title>
        <authorList>
            <person name="Ham Y.J."/>
        </authorList>
    </citation>
    <scope>NUCLEOTIDE SEQUENCE [LARGE SCALE GENOMIC DNA]</scope>
    <source>
        <strain evidence="17 18">MWE-103</strain>
    </source>
</reference>
<evidence type="ECO:0000256" key="6">
    <source>
        <dbReference type="ARBA" id="ARBA00022679"/>
    </source>
</evidence>
<evidence type="ECO:0000256" key="9">
    <source>
        <dbReference type="ARBA" id="ARBA00022777"/>
    </source>
</evidence>
<dbReference type="InterPro" id="IPR036097">
    <property type="entry name" value="HisK_dim/P_sf"/>
</dbReference>
<evidence type="ECO:0000256" key="8">
    <source>
        <dbReference type="ARBA" id="ARBA00022741"/>
    </source>
</evidence>
<keyword evidence="18" id="KW-1185">Reference proteome</keyword>
<evidence type="ECO:0000256" key="1">
    <source>
        <dbReference type="ARBA" id="ARBA00000085"/>
    </source>
</evidence>
<proteinExistence type="predicted"/>
<evidence type="ECO:0000256" key="4">
    <source>
        <dbReference type="ARBA" id="ARBA00022475"/>
    </source>
</evidence>
<dbReference type="Pfam" id="PF02518">
    <property type="entry name" value="HATPase_c"/>
    <property type="match status" value="1"/>
</dbReference>
<dbReference type="SUPFAM" id="SSF158472">
    <property type="entry name" value="HAMP domain-like"/>
    <property type="match status" value="1"/>
</dbReference>
<sequence>MTIRTQLIATIVASLVASILVVAAFNMFTRSAFKISFTSYEAGKNRIEARLTYLADELPGRVNRYSLQAAVDEASDGGQVDVYVADESGNVLFRSAGADKTQLNIIGYFASRPDETGDYEGKPYARIEAGAWEGKPVYLVAEGRLKGELAYMIRDQPAKNVMLFLLIFIVCFYWFASRKTKKIQLIDRQLAEIAKGNLDVRLSTRDRDELGVVSKNINAMAENLQRQLAKERKLERSKMALITGVSHDLRTPLTSVVGYLDLLQKRAYADDEERDRFVRNAYSKTLQLKKLIDDLFDYTRLTSGDPQLRLQPLDLAELLRQLIAEYEPIAQERGLAVKPELAADALPLRADSEKLVRAVDNLLMNAMKFSDVPGDIVVRAGAGGEGTLYVEIENRGRPVSPEQEEQLFDRFYKADAARAQASDGSGLGLSIAKEIVERHGGSLNLKHRDGLYAFRIELPAEPANGGERR</sequence>
<dbReference type="GO" id="GO:0016301">
    <property type="term" value="F:kinase activity"/>
    <property type="evidence" value="ECO:0007669"/>
    <property type="project" value="UniProtKB-KW"/>
</dbReference>
<evidence type="ECO:0000256" key="3">
    <source>
        <dbReference type="ARBA" id="ARBA00012438"/>
    </source>
</evidence>
<evidence type="ECO:0000256" key="11">
    <source>
        <dbReference type="ARBA" id="ARBA00022989"/>
    </source>
</evidence>
<dbReference type="InterPro" id="IPR003661">
    <property type="entry name" value="HisK_dim/P_dom"/>
</dbReference>
<dbReference type="Gene3D" id="6.10.340.10">
    <property type="match status" value="1"/>
</dbReference>
<dbReference type="Pfam" id="PF00512">
    <property type="entry name" value="HisKA"/>
    <property type="match status" value="1"/>
</dbReference>
<dbReference type="PROSITE" id="PS50885">
    <property type="entry name" value="HAMP"/>
    <property type="match status" value="1"/>
</dbReference>
<evidence type="ECO:0000313" key="17">
    <source>
        <dbReference type="EMBL" id="MBO7744287.1"/>
    </source>
</evidence>
<keyword evidence="7 14" id="KW-0812">Transmembrane</keyword>
<comment type="catalytic activity">
    <reaction evidence="1">
        <text>ATP + protein L-histidine = ADP + protein N-phospho-L-histidine.</text>
        <dbReference type="EC" id="2.7.13.3"/>
    </reaction>
</comment>
<dbReference type="Proteomes" id="UP000670947">
    <property type="component" value="Unassembled WGS sequence"/>
</dbReference>
<dbReference type="PANTHER" id="PTHR45528:SF8">
    <property type="entry name" value="HISTIDINE KINASE"/>
    <property type="match status" value="1"/>
</dbReference>